<protein>
    <recommendedName>
        <fullName evidence="13">Serine/threonine-protein phosphatase</fullName>
        <ecNumber evidence="13">3.1.3.16</ecNumber>
    </recommendedName>
</protein>
<dbReference type="PANTHER" id="PTHR46422">
    <property type="entry name" value="SERINE/THREONINE-PROTEIN PHOSPHATASE BSL3"/>
    <property type="match status" value="1"/>
</dbReference>
<dbReference type="Proteomes" id="UP000029121">
    <property type="component" value="Unassembled WGS sequence"/>
</dbReference>
<evidence type="ECO:0000256" key="6">
    <source>
        <dbReference type="ARBA" id="ARBA00022737"/>
    </source>
</evidence>
<dbReference type="STRING" id="81985.R0GP05"/>
<comment type="catalytic activity">
    <reaction evidence="11">
        <text>O-phospho-L-seryl-[protein] + H2O = L-seryl-[protein] + phosphate</text>
        <dbReference type="Rhea" id="RHEA:20629"/>
        <dbReference type="Rhea" id="RHEA-COMP:9863"/>
        <dbReference type="Rhea" id="RHEA-COMP:11604"/>
        <dbReference type="ChEBI" id="CHEBI:15377"/>
        <dbReference type="ChEBI" id="CHEBI:29999"/>
        <dbReference type="ChEBI" id="CHEBI:43474"/>
        <dbReference type="ChEBI" id="CHEBI:83421"/>
        <dbReference type="EC" id="3.1.3.16"/>
    </reaction>
</comment>
<gene>
    <name evidence="16" type="ORF">CARUB_v10012319mg</name>
</gene>
<dbReference type="eggNOG" id="KOG0379">
    <property type="taxonomic scope" value="Eukaryota"/>
</dbReference>
<dbReference type="Pfam" id="PF24681">
    <property type="entry name" value="Kelch_KLHDC2_KLHL20_DRC7"/>
    <property type="match status" value="1"/>
</dbReference>
<name>R0GP05_9BRAS</name>
<evidence type="ECO:0000256" key="7">
    <source>
        <dbReference type="ARBA" id="ARBA00022801"/>
    </source>
</evidence>
<dbReference type="EMBL" id="KB870805">
    <property type="protein sequence ID" value="EOA37677.1"/>
    <property type="molecule type" value="Genomic_DNA"/>
</dbReference>
<dbReference type="SUPFAM" id="SSF117281">
    <property type="entry name" value="Kelch motif"/>
    <property type="match status" value="1"/>
</dbReference>
<keyword evidence="4" id="KW-0880">Kelch repeat</keyword>
<dbReference type="GO" id="GO:0005634">
    <property type="term" value="C:nucleus"/>
    <property type="evidence" value="ECO:0007669"/>
    <property type="project" value="UniProtKB-SubCell"/>
</dbReference>
<evidence type="ECO:0000259" key="15">
    <source>
        <dbReference type="PROSITE" id="PS00125"/>
    </source>
</evidence>
<keyword evidence="10" id="KW-0539">Nucleus</keyword>
<dbReference type="InterPro" id="IPR006186">
    <property type="entry name" value="Ser/Thr-sp_prot-phosphatase"/>
</dbReference>
<keyword evidence="6" id="KW-0677">Repeat</keyword>
<keyword evidence="17" id="KW-1185">Reference proteome</keyword>
<evidence type="ECO:0000256" key="9">
    <source>
        <dbReference type="ARBA" id="ARBA00023211"/>
    </source>
</evidence>
<reference evidence="17" key="1">
    <citation type="journal article" date="2013" name="Nat. Genet.">
        <title>The Capsella rubella genome and the genomic consequences of rapid mating system evolution.</title>
        <authorList>
            <person name="Slotte T."/>
            <person name="Hazzouri K.M."/>
            <person name="Agren J.A."/>
            <person name="Koenig D."/>
            <person name="Maumus F."/>
            <person name="Guo Y.L."/>
            <person name="Steige K."/>
            <person name="Platts A.E."/>
            <person name="Escobar J.S."/>
            <person name="Newman L.K."/>
            <person name="Wang W."/>
            <person name="Mandakova T."/>
            <person name="Vello E."/>
            <person name="Smith L.M."/>
            <person name="Henz S.R."/>
            <person name="Steffen J."/>
            <person name="Takuno S."/>
            <person name="Brandvain Y."/>
            <person name="Coop G."/>
            <person name="Andolfatto P."/>
            <person name="Hu T.T."/>
            <person name="Blanchette M."/>
            <person name="Clark R.M."/>
            <person name="Quesneville H."/>
            <person name="Nordborg M."/>
            <person name="Gaut B.S."/>
            <person name="Lysak M.A."/>
            <person name="Jenkins J."/>
            <person name="Grimwood J."/>
            <person name="Chapman J."/>
            <person name="Prochnik S."/>
            <person name="Shu S."/>
            <person name="Rokhsar D."/>
            <person name="Schmutz J."/>
            <person name="Weigel D."/>
            <person name="Wright S.I."/>
        </authorList>
    </citation>
    <scope>NUCLEOTIDE SEQUENCE [LARGE SCALE GENOMIC DNA]</scope>
    <source>
        <strain evidence="17">cv. Monte Gargano</strain>
    </source>
</reference>
<dbReference type="InterPro" id="IPR004843">
    <property type="entry name" value="Calcineurin-like_PHP"/>
</dbReference>
<dbReference type="PIRSF" id="PIRSF036363">
    <property type="entry name" value="PPP_BSU1"/>
    <property type="match status" value="1"/>
</dbReference>
<dbReference type="SMART" id="SM00156">
    <property type="entry name" value="PP2Ac"/>
    <property type="match status" value="1"/>
</dbReference>
<dbReference type="EC" id="3.1.3.16" evidence="13"/>
<evidence type="ECO:0000256" key="14">
    <source>
        <dbReference type="SAM" id="MobiDB-lite"/>
    </source>
</evidence>
<evidence type="ECO:0000256" key="13">
    <source>
        <dbReference type="RuleBase" id="RU004273"/>
    </source>
</evidence>
<feature type="domain" description="Serine/threonine specific protein phosphatases" evidence="15">
    <location>
        <begin position="561"/>
        <end position="566"/>
    </location>
</feature>
<dbReference type="FunFam" id="3.60.21.10:FF:000008">
    <property type="entry name" value="Serine/threonine-protein phosphatase"/>
    <property type="match status" value="1"/>
</dbReference>
<dbReference type="PROSITE" id="PS00125">
    <property type="entry name" value="SER_THR_PHOSPHATASE"/>
    <property type="match status" value="1"/>
</dbReference>
<dbReference type="PRINTS" id="PR00114">
    <property type="entry name" value="STPHPHTASE"/>
</dbReference>
<dbReference type="Pfam" id="PF00149">
    <property type="entry name" value="Metallophos"/>
    <property type="match status" value="1"/>
</dbReference>
<dbReference type="GO" id="GO:0046872">
    <property type="term" value="F:metal ion binding"/>
    <property type="evidence" value="ECO:0007669"/>
    <property type="project" value="UniProtKB-KW"/>
</dbReference>
<keyword evidence="7 13" id="KW-0378">Hydrolase</keyword>
<accession>R0GP05</accession>
<evidence type="ECO:0000256" key="12">
    <source>
        <dbReference type="ARBA" id="ARBA00048336"/>
    </source>
</evidence>
<keyword evidence="5" id="KW-0479">Metal-binding</keyword>
<evidence type="ECO:0000256" key="10">
    <source>
        <dbReference type="ARBA" id="ARBA00023242"/>
    </source>
</evidence>
<dbReference type="GO" id="GO:0005886">
    <property type="term" value="C:plasma membrane"/>
    <property type="evidence" value="ECO:0007669"/>
    <property type="project" value="UniProtKB-ARBA"/>
</dbReference>
<dbReference type="Gene3D" id="2.120.10.80">
    <property type="entry name" value="Kelch-type beta propeller"/>
    <property type="match status" value="2"/>
</dbReference>
<dbReference type="PANTHER" id="PTHR46422:SF7">
    <property type="entry name" value="SERINE_THREONINE-PROTEIN PHOSPHATASE BSL2-RELATED"/>
    <property type="match status" value="1"/>
</dbReference>
<dbReference type="Gene3D" id="3.60.21.10">
    <property type="match status" value="1"/>
</dbReference>
<feature type="region of interest" description="Disordered" evidence="14">
    <location>
        <begin position="335"/>
        <end position="371"/>
    </location>
</feature>
<dbReference type="SUPFAM" id="SSF56300">
    <property type="entry name" value="Metallo-dependent phosphatases"/>
    <property type="match status" value="1"/>
</dbReference>
<dbReference type="AlphaFoldDB" id="R0GP05"/>
<evidence type="ECO:0000313" key="16">
    <source>
        <dbReference type="EMBL" id="EOA37677.1"/>
    </source>
</evidence>
<dbReference type="GO" id="GO:0009742">
    <property type="term" value="P:brassinosteroid mediated signaling pathway"/>
    <property type="evidence" value="ECO:0007669"/>
    <property type="project" value="InterPro"/>
</dbReference>
<evidence type="ECO:0000313" key="17">
    <source>
        <dbReference type="Proteomes" id="UP000029121"/>
    </source>
</evidence>
<evidence type="ECO:0000256" key="11">
    <source>
        <dbReference type="ARBA" id="ARBA00047761"/>
    </source>
</evidence>
<dbReference type="InterPro" id="IPR029052">
    <property type="entry name" value="Metallo-depent_PP-like"/>
</dbReference>
<comment type="cofactor">
    <cofactor evidence="1">
        <name>Mn(2+)</name>
        <dbReference type="ChEBI" id="CHEBI:29035"/>
    </cofactor>
</comment>
<evidence type="ECO:0000256" key="2">
    <source>
        <dbReference type="ARBA" id="ARBA00004123"/>
    </source>
</evidence>
<feature type="region of interest" description="Disordered" evidence="14">
    <location>
        <begin position="746"/>
        <end position="779"/>
    </location>
</feature>
<organism evidence="16 17">
    <name type="scientific">Capsella rubella</name>
    <dbReference type="NCBI Taxonomy" id="81985"/>
    <lineage>
        <taxon>Eukaryota</taxon>
        <taxon>Viridiplantae</taxon>
        <taxon>Streptophyta</taxon>
        <taxon>Embryophyta</taxon>
        <taxon>Tracheophyta</taxon>
        <taxon>Spermatophyta</taxon>
        <taxon>Magnoliopsida</taxon>
        <taxon>eudicotyledons</taxon>
        <taxon>Gunneridae</taxon>
        <taxon>Pentapetalae</taxon>
        <taxon>rosids</taxon>
        <taxon>malvids</taxon>
        <taxon>Brassicales</taxon>
        <taxon>Brassicaceae</taxon>
        <taxon>Camelineae</taxon>
        <taxon>Capsella</taxon>
    </lineage>
</organism>
<evidence type="ECO:0000256" key="5">
    <source>
        <dbReference type="ARBA" id="ARBA00022723"/>
    </source>
</evidence>
<feature type="compositionally biased region" description="Low complexity" evidence="14">
    <location>
        <begin position="749"/>
        <end position="759"/>
    </location>
</feature>
<evidence type="ECO:0000256" key="8">
    <source>
        <dbReference type="ARBA" id="ARBA00022912"/>
    </source>
</evidence>
<evidence type="ECO:0000256" key="4">
    <source>
        <dbReference type="ARBA" id="ARBA00022441"/>
    </source>
</evidence>
<sequence>MASRRSYPYPSPYAYGSSRTFPSSVAACPGPRCGHTLTAIAANVNGSQLLVLFGGSTTAVAAHGSLPNISLEGVTNSVHCFDVLTRSWTRINPTGDVPSPRACHAATSLGTMLIVQGGIGPSGPSDGDVYTLDLTRNNLKWHRLMVSGAAPGPRYGHVMDVAAQRWLVIFGGRSGNTILSDTWALDTTGPVAWNRLNPYGSRPSARIYASAKAREDGVFFLCGGTDYSGMPLGDTYALEIQSVARCGWTRVPGVAPSPRYQHTVNACHWGVTNGARLIDVLDTGDSKWLDITGPETSSTSGSNRQIQYQFMRRFHHASASVGSYMYVHGGLKEDMVLDDDPETSNPSSFDPEPEVPSLTRRSSSEGSLEKRTVEEYNLPSLENAFYDCSETEGCFLVLETAVCEMDVGNPRDLGRTPSLDHYLYQSQRDQFGQHNSSHPLHKRVISKLLKPKDWEAPADRTFFLSLLEVETLCNAVHQIFIQEPTVLQLKVPIKVFGDIHGQFGDLMRIFREYGSPSLRGDITHIDYLFLGDYVDRGTHSLETIMLLLCLKIEYPENIHLIRGNHESSSTNRLYGFLHECQQRMGEADGIQAWYRINKLFGYLPLGAVIEKKILCVHGGIGRTVSVEEIASIQRPAFPDSGSTVLKDTLWSDPTVGDSVMGITSNTRGEGVISFGPDIVKEFCKRNKLQMIIRAHECVYNGFETFAQGQLITVFSATNYCGTVKNAGAILVIGKDLVIYPKVIHPDPPSISSSESSPEDNAWMQELNMERPPTPPREDF</sequence>
<dbReference type="InterPro" id="IPR015915">
    <property type="entry name" value="Kelch-typ_b-propeller"/>
</dbReference>
<evidence type="ECO:0000256" key="3">
    <source>
        <dbReference type="ARBA" id="ARBA00005671"/>
    </source>
</evidence>
<proteinExistence type="inferred from homology"/>
<keyword evidence="8" id="KW-0904">Protein phosphatase</keyword>
<dbReference type="GO" id="GO:0004722">
    <property type="term" value="F:protein serine/threonine phosphatase activity"/>
    <property type="evidence" value="ECO:0007669"/>
    <property type="project" value="UniProtKB-EC"/>
</dbReference>
<evidence type="ECO:0000256" key="1">
    <source>
        <dbReference type="ARBA" id="ARBA00001936"/>
    </source>
</evidence>
<comment type="similarity">
    <text evidence="3">Belongs to the PPP phosphatase family. BSU subfamily.</text>
</comment>
<dbReference type="InterPro" id="IPR012391">
    <property type="entry name" value="Ser/Thr_prot_Pase_BSU1"/>
</dbReference>
<comment type="subcellular location">
    <subcellularLocation>
        <location evidence="2">Nucleus</location>
    </subcellularLocation>
</comment>
<comment type="catalytic activity">
    <reaction evidence="12 13">
        <text>O-phospho-L-threonyl-[protein] + H2O = L-threonyl-[protein] + phosphate</text>
        <dbReference type="Rhea" id="RHEA:47004"/>
        <dbReference type="Rhea" id="RHEA-COMP:11060"/>
        <dbReference type="Rhea" id="RHEA-COMP:11605"/>
        <dbReference type="ChEBI" id="CHEBI:15377"/>
        <dbReference type="ChEBI" id="CHEBI:30013"/>
        <dbReference type="ChEBI" id="CHEBI:43474"/>
        <dbReference type="ChEBI" id="CHEBI:61977"/>
        <dbReference type="EC" id="3.1.3.16"/>
    </reaction>
</comment>
<dbReference type="eggNOG" id="KOG0374">
    <property type="taxonomic scope" value="Eukaryota"/>
</dbReference>
<keyword evidence="9" id="KW-0464">Manganese</keyword>